<dbReference type="InterPro" id="IPR051924">
    <property type="entry name" value="GST_Kappa/NadH"/>
</dbReference>
<evidence type="ECO:0000259" key="6">
    <source>
        <dbReference type="Pfam" id="PF01323"/>
    </source>
</evidence>
<dbReference type="GO" id="GO:0005739">
    <property type="term" value="C:mitochondrion"/>
    <property type="evidence" value="ECO:0007669"/>
    <property type="project" value="TreeGrafter"/>
</dbReference>
<proteinExistence type="inferred from homology"/>
<keyword evidence="2 4" id="KW-0808">Transferase</keyword>
<evidence type="ECO:0000256" key="1">
    <source>
        <dbReference type="ARBA" id="ARBA00006494"/>
    </source>
</evidence>
<organism evidence="7 8">
    <name type="scientific">Steinernema glaseri</name>
    <dbReference type="NCBI Taxonomy" id="37863"/>
    <lineage>
        <taxon>Eukaryota</taxon>
        <taxon>Metazoa</taxon>
        <taxon>Ecdysozoa</taxon>
        <taxon>Nematoda</taxon>
        <taxon>Chromadorea</taxon>
        <taxon>Rhabditida</taxon>
        <taxon>Tylenchina</taxon>
        <taxon>Panagrolaimomorpha</taxon>
        <taxon>Strongyloidoidea</taxon>
        <taxon>Steinernematidae</taxon>
        <taxon>Steinernema</taxon>
    </lineage>
</organism>
<evidence type="ECO:0000313" key="8">
    <source>
        <dbReference type="WBParaSite" id="L893_g31581.t1"/>
    </source>
</evidence>
<dbReference type="GO" id="GO:0004602">
    <property type="term" value="F:glutathione peroxidase activity"/>
    <property type="evidence" value="ECO:0007669"/>
    <property type="project" value="TreeGrafter"/>
</dbReference>
<reference evidence="8" key="1">
    <citation type="submission" date="2016-11" db="UniProtKB">
        <authorList>
            <consortium name="WormBaseParasite"/>
        </authorList>
    </citation>
    <scope>IDENTIFICATION</scope>
</reference>
<dbReference type="AlphaFoldDB" id="A0A1I8A080"/>
<protein>
    <recommendedName>
        <fullName evidence="4">Glutathione S-transferase kappa</fullName>
        <ecNumber evidence="4">2.5.1.18</ecNumber>
    </recommendedName>
</protein>
<dbReference type="InterPro" id="IPR001853">
    <property type="entry name" value="DSBA-like_thioredoxin_dom"/>
</dbReference>
<dbReference type="InterPro" id="IPR014440">
    <property type="entry name" value="HCCAis_GSTk"/>
</dbReference>
<dbReference type="GO" id="GO:0005777">
    <property type="term" value="C:peroxisome"/>
    <property type="evidence" value="ECO:0007669"/>
    <property type="project" value="TreeGrafter"/>
</dbReference>
<dbReference type="WBParaSite" id="L893_g31581.t1">
    <property type="protein sequence ID" value="L893_g31581.t1"/>
    <property type="gene ID" value="L893_g31581"/>
</dbReference>
<accession>A0A1I8A080</accession>
<dbReference type="Gene3D" id="3.40.30.10">
    <property type="entry name" value="Glutaredoxin"/>
    <property type="match status" value="1"/>
</dbReference>
<sequence>MVTKKATIDLYFDVLSPYAFIGFETMLRFEKVMPVTVNLKPFLIGAIFKETGNKPPGLNKRKWEHMMRDVAYNNAYWGLNLVEPRDFFGEVIPRTSIKAQRLLTVIEQELPREQLIRSARELFRRVWTIDQPIDKLENLREVAKNVNLTDPERMISMIELPEIKQMLKDRTTEALNNGCFGAPWIVFKRTGEPDRVFFGSDRLHFISELLGQPFPGPMQDIKIV</sequence>
<dbReference type="FunFam" id="3.40.30.10:FF:000096">
    <property type="entry name" value="Glutathione S-transferase kappa"/>
    <property type="match status" value="1"/>
</dbReference>
<dbReference type="Pfam" id="PF01323">
    <property type="entry name" value="DSBA"/>
    <property type="match status" value="1"/>
</dbReference>
<dbReference type="EC" id="2.5.1.18" evidence="4"/>
<comment type="catalytic activity">
    <reaction evidence="3 4">
        <text>RX + glutathione = an S-substituted glutathione + a halide anion + H(+)</text>
        <dbReference type="Rhea" id="RHEA:16437"/>
        <dbReference type="ChEBI" id="CHEBI:15378"/>
        <dbReference type="ChEBI" id="CHEBI:16042"/>
        <dbReference type="ChEBI" id="CHEBI:17792"/>
        <dbReference type="ChEBI" id="CHEBI:57925"/>
        <dbReference type="ChEBI" id="CHEBI:90779"/>
        <dbReference type="EC" id="2.5.1.18"/>
    </reaction>
</comment>
<dbReference type="SUPFAM" id="SSF52833">
    <property type="entry name" value="Thioredoxin-like"/>
    <property type="match status" value="1"/>
</dbReference>
<dbReference type="GO" id="GO:0004364">
    <property type="term" value="F:glutathione transferase activity"/>
    <property type="evidence" value="ECO:0007669"/>
    <property type="project" value="UniProtKB-UniRule"/>
</dbReference>
<feature type="active site" description="Nucleophile" evidence="5">
    <location>
        <position position="16"/>
    </location>
</feature>
<evidence type="ECO:0000256" key="5">
    <source>
        <dbReference type="PIRSR" id="PIRSR006386-1"/>
    </source>
</evidence>
<comment type="similarity">
    <text evidence="1 4">Belongs to the GST superfamily. Kappa family.</text>
</comment>
<feature type="domain" description="DSBA-like thioredoxin" evidence="6">
    <location>
        <begin position="7"/>
        <end position="210"/>
    </location>
</feature>
<name>A0A1I8A080_9BILA</name>
<dbReference type="InterPro" id="IPR036249">
    <property type="entry name" value="Thioredoxin-like_sf"/>
</dbReference>
<dbReference type="Proteomes" id="UP000095287">
    <property type="component" value="Unplaced"/>
</dbReference>
<dbReference type="PANTHER" id="PTHR42943:SF2">
    <property type="entry name" value="GLUTATHIONE S-TRANSFERASE KAPPA 1"/>
    <property type="match status" value="1"/>
</dbReference>
<evidence type="ECO:0000256" key="2">
    <source>
        <dbReference type="ARBA" id="ARBA00022679"/>
    </source>
</evidence>
<dbReference type="PANTHER" id="PTHR42943">
    <property type="entry name" value="GLUTATHIONE S-TRANSFERASE KAPPA"/>
    <property type="match status" value="1"/>
</dbReference>
<evidence type="ECO:0000256" key="4">
    <source>
        <dbReference type="PIRNR" id="PIRNR006386"/>
    </source>
</evidence>
<evidence type="ECO:0000313" key="7">
    <source>
        <dbReference type="Proteomes" id="UP000095287"/>
    </source>
</evidence>
<evidence type="ECO:0000256" key="3">
    <source>
        <dbReference type="ARBA" id="ARBA00047960"/>
    </source>
</evidence>
<keyword evidence="7" id="KW-1185">Reference proteome</keyword>
<dbReference type="GO" id="GO:0006749">
    <property type="term" value="P:glutathione metabolic process"/>
    <property type="evidence" value="ECO:0007669"/>
    <property type="project" value="TreeGrafter"/>
</dbReference>
<dbReference type="PIRSF" id="PIRSF006386">
    <property type="entry name" value="HCCAis_GSTk"/>
    <property type="match status" value="1"/>
</dbReference>